<dbReference type="GO" id="GO:0003700">
    <property type="term" value="F:DNA-binding transcription factor activity"/>
    <property type="evidence" value="ECO:0007669"/>
    <property type="project" value="InterPro"/>
</dbReference>
<evidence type="ECO:0000256" key="1">
    <source>
        <dbReference type="ARBA" id="ARBA00023015"/>
    </source>
</evidence>
<dbReference type="EMBL" id="JAAZSQ010000006">
    <property type="protein sequence ID" value="NKX54542.1"/>
    <property type="molecule type" value="Genomic_DNA"/>
</dbReference>
<sequence>MLKKVAVLVLPEASPFEFGVVCEVFGIDRSDRGTGVPAFDFTVCTERPGTIGTKTGFSINVPRGLDAAEDTDLVVVAPYQDSGPLPQAVKQALRRAHARGAWVLSVCSGAFALAEAGLLDGRRATTHWRYSRRLAEEYPLVEVDENVLYVQDGRIITSAGTAAGIDACLHLVRTELGASVAAAIARDMVVPPHRDGGQAQYIDRPVSLAGCNTLKDLLVWLGENLGQDVSVAELAARVHMSERTFARRFRAETGATPAAWLNSQRVLRAQELLEESDLAVEEIARVCGFGQAVLLRHHFTKVLGISPAAYRRTFRGVRPMNLPQHTGT</sequence>
<dbReference type="Pfam" id="PF01965">
    <property type="entry name" value="DJ-1_PfpI"/>
    <property type="match status" value="1"/>
</dbReference>
<gene>
    <name evidence="5" type="ORF">HGG74_08315</name>
</gene>
<dbReference type="InterPro" id="IPR018062">
    <property type="entry name" value="HTH_AraC-typ_CS"/>
</dbReference>
<keyword evidence="2" id="KW-0238">DNA-binding</keyword>
<keyword evidence="3" id="KW-0804">Transcription</keyword>
<dbReference type="PROSITE" id="PS01124">
    <property type="entry name" value="HTH_ARAC_FAMILY_2"/>
    <property type="match status" value="1"/>
</dbReference>
<evidence type="ECO:0000256" key="2">
    <source>
        <dbReference type="ARBA" id="ARBA00023125"/>
    </source>
</evidence>
<proteinExistence type="predicted"/>
<dbReference type="RefSeq" id="WP_168485889.1">
    <property type="nucleotide sequence ID" value="NZ_JAAZSQ010000006.1"/>
</dbReference>
<comment type="caution">
    <text evidence="5">The sequence shown here is derived from an EMBL/GenBank/DDBJ whole genome shotgun (WGS) entry which is preliminary data.</text>
</comment>
<dbReference type="SUPFAM" id="SSF52317">
    <property type="entry name" value="Class I glutamine amidotransferase-like"/>
    <property type="match status" value="1"/>
</dbReference>
<dbReference type="GO" id="GO:0043565">
    <property type="term" value="F:sequence-specific DNA binding"/>
    <property type="evidence" value="ECO:0007669"/>
    <property type="project" value="InterPro"/>
</dbReference>
<dbReference type="Gene3D" id="1.10.10.60">
    <property type="entry name" value="Homeodomain-like"/>
    <property type="match status" value="1"/>
</dbReference>
<dbReference type="SMART" id="SM00342">
    <property type="entry name" value="HTH_ARAC"/>
    <property type="match status" value="1"/>
</dbReference>
<evidence type="ECO:0000259" key="4">
    <source>
        <dbReference type="PROSITE" id="PS01124"/>
    </source>
</evidence>
<protein>
    <submittedName>
        <fullName evidence="5">Helix-turn-helix domain-containing protein</fullName>
    </submittedName>
</protein>
<organism evidence="5 6">
    <name type="scientific">Arthrobacter mobilis</name>
    <dbReference type="NCBI Taxonomy" id="2724944"/>
    <lineage>
        <taxon>Bacteria</taxon>
        <taxon>Bacillati</taxon>
        <taxon>Actinomycetota</taxon>
        <taxon>Actinomycetes</taxon>
        <taxon>Micrococcales</taxon>
        <taxon>Micrococcaceae</taxon>
        <taxon>Arthrobacter</taxon>
    </lineage>
</organism>
<dbReference type="InterPro" id="IPR002818">
    <property type="entry name" value="DJ-1/PfpI"/>
</dbReference>
<dbReference type="CDD" id="cd03137">
    <property type="entry name" value="GATase1_AraC_1"/>
    <property type="match status" value="1"/>
</dbReference>
<dbReference type="PROSITE" id="PS00041">
    <property type="entry name" value="HTH_ARAC_FAMILY_1"/>
    <property type="match status" value="1"/>
</dbReference>
<keyword evidence="6" id="KW-1185">Reference proteome</keyword>
<feature type="domain" description="HTH araC/xylS-type" evidence="4">
    <location>
        <begin position="215"/>
        <end position="313"/>
    </location>
</feature>
<reference evidence="5 6" key="1">
    <citation type="submission" date="2020-04" db="EMBL/GenBank/DDBJ databases">
        <title>Arthrobacter sp. nov.</title>
        <authorList>
            <person name="Liu S."/>
        </authorList>
    </citation>
    <scope>NUCLEOTIDE SEQUENCE [LARGE SCALE GENOMIC DNA]</scope>
    <source>
        <strain evidence="5 6">E918</strain>
    </source>
</reference>
<dbReference type="InterPro" id="IPR018060">
    <property type="entry name" value="HTH_AraC"/>
</dbReference>
<dbReference type="Proteomes" id="UP000544090">
    <property type="component" value="Unassembled WGS sequence"/>
</dbReference>
<evidence type="ECO:0000313" key="6">
    <source>
        <dbReference type="Proteomes" id="UP000544090"/>
    </source>
</evidence>
<dbReference type="InterPro" id="IPR009057">
    <property type="entry name" value="Homeodomain-like_sf"/>
</dbReference>
<evidence type="ECO:0000313" key="5">
    <source>
        <dbReference type="EMBL" id="NKX54542.1"/>
    </source>
</evidence>
<dbReference type="PANTHER" id="PTHR43130:SF3">
    <property type="entry name" value="HTH-TYPE TRANSCRIPTIONAL REGULATOR RV1931C"/>
    <property type="match status" value="1"/>
</dbReference>
<evidence type="ECO:0000256" key="3">
    <source>
        <dbReference type="ARBA" id="ARBA00023163"/>
    </source>
</evidence>
<dbReference type="InterPro" id="IPR052158">
    <property type="entry name" value="INH-QAR"/>
</dbReference>
<dbReference type="Pfam" id="PF12833">
    <property type="entry name" value="HTH_18"/>
    <property type="match status" value="1"/>
</dbReference>
<name>A0A7X6HF65_9MICC</name>
<dbReference type="PANTHER" id="PTHR43130">
    <property type="entry name" value="ARAC-FAMILY TRANSCRIPTIONAL REGULATOR"/>
    <property type="match status" value="1"/>
</dbReference>
<dbReference type="Gene3D" id="3.40.50.880">
    <property type="match status" value="1"/>
</dbReference>
<accession>A0A7X6HF65</accession>
<keyword evidence="1" id="KW-0805">Transcription regulation</keyword>
<dbReference type="InterPro" id="IPR029062">
    <property type="entry name" value="Class_I_gatase-like"/>
</dbReference>
<dbReference type="AlphaFoldDB" id="A0A7X6HF65"/>
<dbReference type="SUPFAM" id="SSF46689">
    <property type="entry name" value="Homeodomain-like"/>
    <property type="match status" value="2"/>
</dbReference>